<evidence type="ECO:0000256" key="4">
    <source>
        <dbReference type="ARBA" id="ARBA00023316"/>
    </source>
</evidence>
<evidence type="ECO:0000313" key="5">
    <source>
        <dbReference type="EMBL" id="CCI47008.1"/>
    </source>
</evidence>
<dbReference type="InterPro" id="IPR005629">
    <property type="entry name" value="Skn1/Kre6/Sbg1"/>
</dbReference>
<dbReference type="STRING" id="65357.A0A024GJW9"/>
<dbReference type="InterPro" id="IPR013320">
    <property type="entry name" value="ConA-like_dom_sf"/>
</dbReference>
<proteinExistence type="predicted"/>
<dbReference type="GO" id="GO:0005789">
    <property type="term" value="C:endoplasmic reticulum membrane"/>
    <property type="evidence" value="ECO:0007669"/>
    <property type="project" value="TreeGrafter"/>
</dbReference>
<evidence type="ECO:0000256" key="3">
    <source>
        <dbReference type="ARBA" id="ARBA00023180"/>
    </source>
</evidence>
<dbReference type="EMBL" id="CAIX01000147">
    <property type="protein sequence ID" value="CCI47008.1"/>
    <property type="molecule type" value="Genomic_DNA"/>
</dbReference>
<protein>
    <recommendedName>
        <fullName evidence="7">GH16 domain-containing protein</fullName>
    </recommendedName>
</protein>
<gene>
    <name evidence="5" type="ORF">BN9_079640</name>
</gene>
<dbReference type="GO" id="GO:0071555">
    <property type="term" value="P:cell wall organization"/>
    <property type="evidence" value="ECO:0007669"/>
    <property type="project" value="UniProtKB-KW"/>
</dbReference>
<dbReference type="GO" id="GO:0005886">
    <property type="term" value="C:plasma membrane"/>
    <property type="evidence" value="ECO:0007669"/>
    <property type="project" value="TreeGrafter"/>
</dbReference>
<name>A0A024GJW9_9STRA</name>
<evidence type="ECO:0000256" key="1">
    <source>
        <dbReference type="ARBA" id="ARBA00004370"/>
    </source>
</evidence>
<dbReference type="Proteomes" id="UP000053237">
    <property type="component" value="Unassembled WGS sequence"/>
</dbReference>
<keyword evidence="3" id="KW-0325">Glycoprotein</keyword>
<dbReference type="InParanoid" id="A0A024GJW9"/>
<dbReference type="GO" id="GO:0015926">
    <property type="term" value="F:glucosidase activity"/>
    <property type="evidence" value="ECO:0007669"/>
    <property type="project" value="TreeGrafter"/>
</dbReference>
<evidence type="ECO:0000313" key="6">
    <source>
        <dbReference type="Proteomes" id="UP000053237"/>
    </source>
</evidence>
<keyword evidence="2" id="KW-0472">Membrane</keyword>
<reference evidence="5 6" key="1">
    <citation type="submission" date="2012-05" db="EMBL/GenBank/DDBJ databases">
        <title>Recombination and specialization in a pathogen metapopulation.</title>
        <authorList>
            <person name="Gardiner A."/>
            <person name="Kemen E."/>
            <person name="Schultz-Larsen T."/>
            <person name="MacLean D."/>
            <person name="Van Oosterhout C."/>
            <person name="Jones J.D.G."/>
        </authorList>
    </citation>
    <scope>NUCLEOTIDE SEQUENCE [LARGE SCALE GENOMIC DNA]</scope>
    <source>
        <strain evidence="5 6">Ac Nc2</strain>
    </source>
</reference>
<comment type="subcellular location">
    <subcellularLocation>
        <location evidence="1">Membrane</location>
    </subcellularLocation>
</comment>
<organism evidence="5 6">
    <name type="scientific">Albugo candida</name>
    <dbReference type="NCBI Taxonomy" id="65357"/>
    <lineage>
        <taxon>Eukaryota</taxon>
        <taxon>Sar</taxon>
        <taxon>Stramenopiles</taxon>
        <taxon>Oomycota</taxon>
        <taxon>Peronosporomycetes</taxon>
        <taxon>Albuginales</taxon>
        <taxon>Albuginaceae</taxon>
        <taxon>Albugo</taxon>
    </lineage>
</organism>
<accession>A0A024GJW9</accession>
<dbReference type="GO" id="GO:0006078">
    <property type="term" value="P:(1-&gt;6)-beta-D-glucan biosynthetic process"/>
    <property type="evidence" value="ECO:0007669"/>
    <property type="project" value="TreeGrafter"/>
</dbReference>
<dbReference type="SUPFAM" id="SSF49899">
    <property type="entry name" value="Concanavalin A-like lectins/glucanases"/>
    <property type="match status" value="1"/>
</dbReference>
<dbReference type="PANTHER" id="PTHR31361:SF1">
    <property type="entry name" value="BETA-GLUCAN SYNTHESIS-ASSOCIATED PROTEIN KRE6-RELATED"/>
    <property type="match status" value="1"/>
</dbReference>
<keyword evidence="4" id="KW-0961">Cell wall biogenesis/degradation</keyword>
<dbReference type="Pfam" id="PF03935">
    <property type="entry name" value="SKN1_KRE6_Sbg1"/>
    <property type="match status" value="2"/>
</dbReference>
<dbReference type="Gene3D" id="2.60.120.200">
    <property type="match status" value="2"/>
</dbReference>
<dbReference type="OrthoDB" id="412647at2759"/>
<evidence type="ECO:0008006" key="7">
    <source>
        <dbReference type="Google" id="ProtNLM"/>
    </source>
</evidence>
<dbReference type="PANTHER" id="PTHR31361">
    <property type="entry name" value="BETA-GLUCAN SYNTHESIS-ASSOCIATED PROTEIN KRE6-RELATED"/>
    <property type="match status" value="1"/>
</dbReference>
<comment type="caution">
    <text evidence="5">The sequence shown here is derived from an EMBL/GenBank/DDBJ whole genome shotgun (WGS) entry which is preliminary data.</text>
</comment>
<evidence type="ECO:0000256" key="2">
    <source>
        <dbReference type="ARBA" id="ARBA00023136"/>
    </source>
</evidence>
<sequence>MLLLFCLCVVHADRHFNTRSGLRPWVDLDTPKSAQRIKSSRGEIWELTFSDEFNDEGRDFAPGKDHIWTSIEMADGVNAAMGWYSRNATTIEKEKDGRGVLQIKISEAKIDFQAFNAFAQPPRYVNNTMYYRTGMIQSWNKFCYQGGLIEVSAKMPGVLTSHNPDLKKNKREIVSGPNYYFVWPAMWTMGNLGRALFTTSTNRMWPWSYNECNPKFASMQRINACDKSPGHGLHPNMGRGAPEIDIYEGGGNVATSSIQVSPGMPTKFRPLAEYQLGKSTCIYFHTCTDPGANAVGLPTAVYASRGHKTWYQNLRYSSNTNCLPKSSLKQSYETVMSNLKKGVTDNMCKGVNTCPSSYDGNADFGRKDNTSYHWGVNEAGGCMAETNPYTGSFLCDPDNQNPGCRNARKDNQPASKVMDSFSYQMDAISASSPLPIMTYTDFVKYQLEWTLGENGYIRWTYGGSSLFEIPAKSITNPPQDNEKSNVRKAWIEEPMYLIFNVAVSSEWESMPPNRHGACRAGGGVTAKNICDGLPLYMKIDYIRLYQDTSKGSAMSTECDPKSHPTKRYILDNIADYEDHENPVIVVAGGASCVKNDDCTAAAVGPSSMQTGECVEKRCSCLYPSAWGGPRCTLVIKLKTEFGPSFEATLGLGVIQALFLVWAAFKIIQSQLKVYVAKEKGDENYVADGGLELSPTVDRMKQVKLK</sequence>
<keyword evidence="6" id="KW-1185">Reference proteome</keyword>
<dbReference type="AlphaFoldDB" id="A0A024GJW9"/>